<evidence type="ECO:0000256" key="2">
    <source>
        <dbReference type="ARBA" id="ARBA00023163"/>
    </source>
</evidence>
<keyword evidence="2" id="KW-0804">Transcription</keyword>
<dbReference type="PROSITE" id="PS51000">
    <property type="entry name" value="HTH_DEOR_2"/>
    <property type="match status" value="1"/>
</dbReference>
<protein>
    <submittedName>
        <fullName evidence="4">Transcriptional regulator, DeoR family</fullName>
    </submittedName>
</protein>
<dbReference type="AlphaFoldDB" id="A0A1C3WWH3"/>
<dbReference type="InterPro" id="IPR014036">
    <property type="entry name" value="DeoR-like_C"/>
</dbReference>
<evidence type="ECO:0000256" key="1">
    <source>
        <dbReference type="ARBA" id="ARBA00023015"/>
    </source>
</evidence>
<dbReference type="InterPro" id="IPR037171">
    <property type="entry name" value="NagB/RpiA_transferase-like"/>
</dbReference>
<evidence type="ECO:0000313" key="5">
    <source>
        <dbReference type="Proteomes" id="UP000199101"/>
    </source>
</evidence>
<dbReference type="SMART" id="SM00420">
    <property type="entry name" value="HTH_DEOR"/>
    <property type="match status" value="1"/>
</dbReference>
<reference evidence="5" key="1">
    <citation type="submission" date="2016-08" db="EMBL/GenBank/DDBJ databases">
        <authorList>
            <person name="Varghese N."/>
            <person name="Submissions Spin"/>
        </authorList>
    </citation>
    <scope>NUCLEOTIDE SEQUENCE [LARGE SCALE GENOMIC DNA]</scope>
    <source>
        <strain evidence="5">HAMBI 2975</strain>
    </source>
</reference>
<dbReference type="EMBL" id="FMAG01000008">
    <property type="protein sequence ID" value="SCB44311.1"/>
    <property type="molecule type" value="Genomic_DNA"/>
</dbReference>
<dbReference type="InterPro" id="IPR036390">
    <property type="entry name" value="WH_DNA-bd_sf"/>
</dbReference>
<dbReference type="Gene3D" id="1.10.10.10">
    <property type="entry name" value="Winged helix-like DNA-binding domain superfamily/Winged helix DNA-binding domain"/>
    <property type="match status" value="1"/>
</dbReference>
<dbReference type="PANTHER" id="PTHR30363:SF44">
    <property type="entry name" value="AGA OPERON TRANSCRIPTIONAL REPRESSOR-RELATED"/>
    <property type="match status" value="1"/>
</dbReference>
<dbReference type="RefSeq" id="WP_092716610.1">
    <property type="nucleotide sequence ID" value="NZ_FMAG01000008.1"/>
</dbReference>
<dbReference type="SUPFAM" id="SSF46785">
    <property type="entry name" value="Winged helix' DNA-binding domain"/>
    <property type="match status" value="1"/>
</dbReference>
<sequence length="277" mass="30774">MTETDEVQGAEDFLPAERREKIMEWFASNQVASSQDLAKRLNTSISTIRRDLDYLASQGILKRTHGGAVRVRRNTTFEQLIDEARQTAVEEKRAIAVAAAKLLQPEQSVLIDSRSTLHQFAYVVAELTIPLTVVTNDVHVADVLANKEHIKLVVPGGICRPGAYALLGESAINFVRELRCDHFFLSSQAVDAECASDTSLELVQLQRAMIDAAVETTLLIDSSRFGGRAIYRTVPIDRISRIITDEGLHPDERAKYDDIAPELIIAPYVDEIASEQE</sequence>
<proteinExistence type="predicted"/>
<evidence type="ECO:0000259" key="3">
    <source>
        <dbReference type="PROSITE" id="PS51000"/>
    </source>
</evidence>
<dbReference type="GO" id="GO:0003700">
    <property type="term" value="F:DNA-binding transcription factor activity"/>
    <property type="evidence" value="ECO:0007669"/>
    <property type="project" value="InterPro"/>
</dbReference>
<name>A0A1C3WWH3_9HYPH</name>
<gene>
    <name evidence="4" type="ORF">GA0061103_6451</name>
</gene>
<dbReference type="Pfam" id="PF00455">
    <property type="entry name" value="DeoRC"/>
    <property type="match status" value="1"/>
</dbReference>
<keyword evidence="5" id="KW-1185">Reference proteome</keyword>
<dbReference type="OrthoDB" id="7849339at2"/>
<dbReference type="SMART" id="SM01134">
    <property type="entry name" value="DeoRC"/>
    <property type="match status" value="1"/>
</dbReference>
<accession>A0A1C3WWH3</accession>
<keyword evidence="1" id="KW-0805">Transcription regulation</keyword>
<dbReference type="InterPro" id="IPR036388">
    <property type="entry name" value="WH-like_DNA-bd_sf"/>
</dbReference>
<dbReference type="InterPro" id="IPR050313">
    <property type="entry name" value="Carb_Metab_HTH_regulators"/>
</dbReference>
<dbReference type="SUPFAM" id="SSF100950">
    <property type="entry name" value="NagB/RpiA/CoA transferase-like"/>
    <property type="match status" value="1"/>
</dbReference>
<dbReference type="STRING" id="410764.GA0061103_6451"/>
<dbReference type="PANTHER" id="PTHR30363">
    <property type="entry name" value="HTH-TYPE TRANSCRIPTIONAL REGULATOR SRLR-RELATED"/>
    <property type="match status" value="1"/>
</dbReference>
<dbReference type="Proteomes" id="UP000199101">
    <property type="component" value="Unassembled WGS sequence"/>
</dbReference>
<dbReference type="Pfam" id="PF08220">
    <property type="entry name" value="HTH_DeoR"/>
    <property type="match status" value="1"/>
</dbReference>
<dbReference type="InterPro" id="IPR001034">
    <property type="entry name" value="DeoR_HTH"/>
</dbReference>
<evidence type="ECO:0000313" key="4">
    <source>
        <dbReference type="EMBL" id="SCB44311.1"/>
    </source>
</evidence>
<feature type="domain" description="HTH deoR-type" evidence="3">
    <location>
        <begin position="15"/>
        <end position="70"/>
    </location>
</feature>
<organism evidence="4 5">
    <name type="scientific">Rhizobium multihospitium</name>
    <dbReference type="NCBI Taxonomy" id="410764"/>
    <lineage>
        <taxon>Bacteria</taxon>
        <taxon>Pseudomonadati</taxon>
        <taxon>Pseudomonadota</taxon>
        <taxon>Alphaproteobacteria</taxon>
        <taxon>Hyphomicrobiales</taxon>
        <taxon>Rhizobiaceae</taxon>
        <taxon>Rhizobium/Agrobacterium group</taxon>
        <taxon>Rhizobium</taxon>
    </lineage>
</organism>
<dbReference type="PRINTS" id="PR00037">
    <property type="entry name" value="HTHLACR"/>
</dbReference>